<comment type="similarity">
    <text evidence="1">Belongs to the 'phage' integrase family.</text>
</comment>
<feature type="domain" description="Tyr recombinase" evidence="5">
    <location>
        <begin position="227"/>
        <end position="400"/>
    </location>
</feature>
<dbReference type="InterPro" id="IPR050808">
    <property type="entry name" value="Phage_Integrase"/>
</dbReference>
<dbReference type="Gene3D" id="1.10.150.130">
    <property type="match status" value="1"/>
</dbReference>
<name>A0A1H8QP65_9GAMM</name>
<dbReference type="Pfam" id="PF00589">
    <property type="entry name" value="Phage_integrase"/>
    <property type="match status" value="1"/>
</dbReference>
<dbReference type="InterPro" id="IPR002104">
    <property type="entry name" value="Integrase_catalytic"/>
</dbReference>
<evidence type="ECO:0000256" key="1">
    <source>
        <dbReference type="ARBA" id="ARBA00008857"/>
    </source>
</evidence>
<dbReference type="Pfam" id="PF13356">
    <property type="entry name" value="Arm-DNA-bind_3"/>
    <property type="match status" value="1"/>
</dbReference>
<organism evidence="6 7">
    <name type="scientific">Aquisalimonas asiatica</name>
    <dbReference type="NCBI Taxonomy" id="406100"/>
    <lineage>
        <taxon>Bacteria</taxon>
        <taxon>Pseudomonadati</taxon>
        <taxon>Pseudomonadota</taxon>
        <taxon>Gammaproteobacteria</taxon>
        <taxon>Chromatiales</taxon>
        <taxon>Ectothiorhodospiraceae</taxon>
        <taxon>Aquisalimonas</taxon>
    </lineage>
</organism>
<dbReference type="AlphaFoldDB" id="A0A1H8QP65"/>
<accession>A0A1H8QP65</accession>
<keyword evidence="7" id="KW-1185">Reference proteome</keyword>
<dbReference type="OrthoDB" id="9795573at2"/>
<dbReference type="InterPro" id="IPR013762">
    <property type="entry name" value="Integrase-like_cat_sf"/>
</dbReference>
<dbReference type="InterPro" id="IPR025166">
    <property type="entry name" value="Integrase_DNA_bind_dom"/>
</dbReference>
<dbReference type="InterPro" id="IPR038488">
    <property type="entry name" value="Integrase_DNA-bd_sf"/>
</dbReference>
<dbReference type="SUPFAM" id="SSF56349">
    <property type="entry name" value="DNA breaking-rejoining enzymes"/>
    <property type="match status" value="1"/>
</dbReference>
<sequence>MPKKPPELSALEVKRLTRPGLHAVGGVAGLFLAVSDGGARSWILRYSTPEVRYSQKGNAYYARRDLGLGGFPDVTLAQAREKGRELREKIRQGIDPAEERRAAREAWRVGLAKKISFEQAARKAHAAKESEFRNAKHRKDWISSLERHALPVIGSLPVAEIELPHILKVLDPIWRERTETATRVRQRLESVLAWATVSGYRSGENPARWDGNLKEVLPAPNKIRKVRHHRALPWQEVPEFMQALRKREGMASLALQFAILTAARSGEVRGAQWDEIDTQGRIWTVPADRIKAGKQHRVPLSDDALVVLEAVPRMEGSNHIFTAPRGGALSDMTLAAVLKRMKVDATVHGFRSSFKDWARNRTAYPDEVSELALAHVNSDATRAAYARDELLPQRQRLMADWARFCCEGLPGGDVVGIREG</sequence>
<keyword evidence="2" id="KW-0229">DNA integration</keyword>
<dbReference type="GO" id="GO:0006310">
    <property type="term" value="P:DNA recombination"/>
    <property type="evidence" value="ECO:0007669"/>
    <property type="project" value="UniProtKB-KW"/>
</dbReference>
<dbReference type="EMBL" id="FOEG01000001">
    <property type="protein sequence ID" value="SEO55623.1"/>
    <property type="molecule type" value="Genomic_DNA"/>
</dbReference>
<evidence type="ECO:0000313" key="7">
    <source>
        <dbReference type="Proteomes" id="UP000199657"/>
    </source>
</evidence>
<dbReference type="GO" id="GO:0015074">
    <property type="term" value="P:DNA integration"/>
    <property type="evidence" value="ECO:0007669"/>
    <property type="project" value="UniProtKB-KW"/>
</dbReference>
<evidence type="ECO:0000259" key="5">
    <source>
        <dbReference type="PROSITE" id="PS51898"/>
    </source>
</evidence>
<proteinExistence type="inferred from homology"/>
<gene>
    <name evidence="6" type="ORF">SAMN04488052_101677</name>
</gene>
<dbReference type="InterPro" id="IPR010998">
    <property type="entry name" value="Integrase_recombinase_N"/>
</dbReference>
<protein>
    <submittedName>
        <fullName evidence="6">Integrase</fullName>
    </submittedName>
</protein>
<dbReference type="PANTHER" id="PTHR30629">
    <property type="entry name" value="PROPHAGE INTEGRASE"/>
    <property type="match status" value="1"/>
</dbReference>
<dbReference type="PROSITE" id="PS51898">
    <property type="entry name" value="TYR_RECOMBINASE"/>
    <property type="match status" value="1"/>
</dbReference>
<dbReference type="Gene3D" id="3.30.160.390">
    <property type="entry name" value="Integrase, DNA-binding domain"/>
    <property type="match status" value="1"/>
</dbReference>
<dbReference type="InterPro" id="IPR011010">
    <property type="entry name" value="DNA_brk_join_enz"/>
</dbReference>
<dbReference type="Proteomes" id="UP000199657">
    <property type="component" value="Unassembled WGS sequence"/>
</dbReference>
<keyword evidence="3" id="KW-0238">DNA-binding</keyword>
<dbReference type="Pfam" id="PF22022">
    <property type="entry name" value="Phage_int_M"/>
    <property type="match status" value="1"/>
</dbReference>
<evidence type="ECO:0000313" key="6">
    <source>
        <dbReference type="EMBL" id="SEO55623.1"/>
    </source>
</evidence>
<evidence type="ECO:0000256" key="2">
    <source>
        <dbReference type="ARBA" id="ARBA00022908"/>
    </source>
</evidence>
<reference evidence="6 7" key="1">
    <citation type="submission" date="2016-10" db="EMBL/GenBank/DDBJ databases">
        <authorList>
            <person name="de Groot N.N."/>
        </authorList>
    </citation>
    <scope>NUCLEOTIDE SEQUENCE [LARGE SCALE GENOMIC DNA]</scope>
    <source>
        <strain evidence="6 7">CGMCC 1.6291</strain>
    </source>
</reference>
<dbReference type="RefSeq" id="WP_091639906.1">
    <property type="nucleotide sequence ID" value="NZ_FOEG01000001.1"/>
</dbReference>
<keyword evidence="4" id="KW-0233">DNA recombination</keyword>
<dbReference type="STRING" id="406100.SAMN04488052_101677"/>
<dbReference type="Gene3D" id="1.10.443.10">
    <property type="entry name" value="Intergrase catalytic core"/>
    <property type="match status" value="1"/>
</dbReference>
<evidence type="ECO:0000256" key="3">
    <source>
        <dbReference type="ARBA" id="ARBA00023125"/>
    </source>
</evidence>
<dbReference type="CDD" id="cd00801">
    <property type="entry name" value="INT_P4_C"/>
    <property type="match status" value="1"/>
</dbReference>
<evidence type="ECO:0000256" key="4">
    <source>
        <dbReference type="ARBA" id="ARBA00023172"/>
    </source>
</evidence>
<dbReference type="PANTHER" id="PTHR30629:SF2">
    <property type="entry name" value="PROPHAGE INTEGRASE INTS-RELATED"/>
    <property type="match status" value="1"/>
</dbReference>
<dbReference type="InterPro" id="IPR053876">
    <property type="entry name" value="Phage_int_M"/>
</dbReference>
<dbReference type="GO" id="GO:0003677">
    <property type="term" value="F:DNA binding"/>
    <property type="evidence" value="ECO:0007669"/>
    <property type="project" value="UniProtKB-KW"/>
</dbReference>